<keyword evidence="1" id="KW-0472">Membrane</keyword>
<reference evidence="2 3" key="1">
    <citation type="journal article" date="2019" name="Int. J. Syst. Evol. Microbiol.">
        <title>The Global Catalogue of Microorganisms (GCM) 10K type strain sequencing project: providing services to taxonomists for standard genome sequencing and annotation.</title>
        <authorList>
            <consortium name="The Broad Institute Genomics Platform"/>
            <consortium name="The Broad Institute Genome Sequencing Center for Infectious Disease"/>
            <person name="Wu L."/>
            <person name="Ma J."/>
        </authorList>
    </citation>
    <scope>NUCLEOTIDE SEQUENCE [LARGE SCALE GENOMIC DNA]</scope>
    <source>
        <strain evidence="2 3">JCM 6307</strain>
    </source>
</reference>
<protein>
    <recommendedName>
        <fullName evidence="4">Oxidoreductase</fullName>
    </recommendedName>
</protein>
<dbReference type="Proteomes" id="UP001501358">
    <property type="component" value="Unassembled WGS sequence"/>
</dbReference>
<gene>
    <name evidence="2" type="ORF">GCM10010406_11700</name>
</gene>
<comment type="caution">
    <text evidence="2">The sequence shown here is derived from an EMBL/GenBank/DDBJ whole genome shotgun (WGS) entry which is preliminary data.</text>
</comment>
<evidence type="ECO:0000313" key="2">
    <source>
        <dbReference type="EMBL" id="GAA2477178.1"/>
    </source>
</evidence>
<dbReference type="RefSeq" id="WP_385452464.1">
    <property type="nucleotide sequence ID" value="NZ_BAAATA010000005.1"/>
</dbReference>
<proteinExistence type="predicted"/>
<evidence type="ECO:0000313" key="3">
    <source>
        <dbReference type="Proteomes" id="UP001501358"/>
    </source>
</evidence>
<accession>A0ABN3L3L3</accession>
<dbReference type="EMBL" id="BAAATA010000005">
    <property type="protein sequence ID" value="GAA2477178.1"/>
    <property type="molecule type" value="Genomic_DNA"/>
</dbReference>
<keyword evidence="3" id="KW-1185">Reference proteome</keyword>
<sequence length="522" mass="56751">MTEAADEQVPDDLTPAERGMWEAFRHGELHDLRSGVPERDDPASERPWGPERRVRAEIVARLLLHGPEPVPGRVASLKLSGAFVTGQLNLSGGEVRPYVELHDCRFEMHVLMPECSFTTLRMVRCALPRLEAARLSTQGDLHLPQCSVPGGIRLTDAHIGTDVLLNQLTVGSNRHGRSISADGMTVGQDMEAELIDSTGEISLRSAQIGGRLSLRGSRLRNPRGRYALNAARVTVEHTLYLSAGWMTGGPPGGGTPPAGARTRNLSVDSGVRLDDGRFGNAVVIDRARFRLGAGTELSLRRIQTPDLRFTVDTPPTGRVNLNSAKVGNLTDSMSSWPGPGGIDLAGFTYERLSPLGPFPLRERLQWLASATPEFHPEPYEQLAAALRANGEDAQARRVLLAKQRRRRETLSPAAVLWGHLQDWTVAYGYRPGRAAVWMAVLWGVGAAVFSLHPPEPMKAGEGPHWNAALYSLDLLLPVIDLGQDTAWRPAGAYQWAATALILVGWVLATTVAAGVTRVLSRN</sequence>
<keyword evidence="1" id="KW-0812">Transmembrane</keyword>
<name>A0ABN3L3L3_9ACTN</name>
<organism evidence="2 3">
    <name type="scientific">Streptomyces thermolineatus</name>
    <dbReference type="NCBI Taxonomy" id="44033"/>
    <lineage>
        <taxon>Bacteria</taxon>
        <taxon>Bacillati</taxon>
        <taxon>Actinomycetota</taxon>
        <taxon>Actinomycetes</taxon>
        <taxon>Kitasatosporales</taxon>
        <taxon>Streptomycetaceae</taxon>
        <taxon>Streptomyces</taxon>
    </lineage>
</organism>
<feature type="transmembrane region" description="Helical" evidence="1">
    <location>
        <begin position="495"/>
        <end position="519"/>
    </location>
</feature>
<evidence type="ECO:0000256" key="1">
    <source>
        <dbReference type="SAM" id="Phobius"/>
    </source>
</evidence>
<evidence type="ECO:0008006" key="4">
    <source>
        <dbReference type="Google" id="ProtNLM"/>
    </source>
</evidence>
<keyword evidence="1" id="KW-1133">Transmembrane helix</keyword>